<keyword evidence="1" id="KW-0808">Transferase</keyword>
<protein>
    <recommendedName>
        <fullName evidence="4">Acetyltransferase</fullName>
    </recommendedName>
</protein>
<evidence type="ECO:0000313" key="2">
    <source>
        <dbReference type="EMBL" id="ERM93425.1"/>
    </source>
</evidence>
<dbReference type="PANTHER" id="PTHR31896:SF12">
    <property type="entry name" value="HXXXD-TYPE ACYL-TRANSFERASE FAMILY PROTEIN"/>
    <property type="match status" value="1"/>
</dbReference>
<dbReference type="eggNOG" id="ENOG502SN8Y">
    <property type="taxonomic scope" value="Eukaryota"/>
</dbReference>
<dbReference type="Gramene" id="ERM93425">
    <property type="protein sequence ID" value="ERM93425"/>
    <property type="gene ID" value="AMTR_s04066p00001330"/>
</dbReference>
<reference evidence="3" key="1">
    <citation type="journal article" date="2013" name="Science">
        <title>The Amborella genome and the evolution of flowering plants.</title>
        <authorList>
            <consortium name="Amborella Genome Project"/>
        </authorList>
    </citation>
    <scope>NUCLEOTIDE SEQUENCE [LARGE SCALE GENOMIC DNA]</scope>
</reference>
<dbReference type="Proteomes" id="UP000017836">
    <property type="component" value="Unassembled WGS sequence"/>
</dbReference>
<accession>U5CKI6</accession>
<dbReference type="OMA" id="CPRRICQ"/>
<organism evidence="2 3">
    <name type="scientific">Amborella trichopoda</name>
    <dbReference type="NCBI Taxonomy" id="13333"/>
    <lineage>
        <taxon>Eukaryota</taxon>
        <taxon>Viridiplantae</taxon>
        <taxon>Streptophyta</taxon>
        <taxon>Embryophyta</taxon>
        <taxon>Tracheophyta</taxon>
        <taxon>Spermatophyta</taxon>
        <taxon>Magnoliopsida</taxon>
        <taxon>Amborellales</taxon>
        <taxon>Amborellaceae</taxon>
        <taxon>Amborella</taxon>
    </lineage>
</organism>
<keyword evidence="3" id="KW-1185">Reference proteome</keyword>
<sequence length="232" mass="25519">MNLSEDTLERYSPPPLTERFFHFSAQSIALLKHKANMHIDEDGSGKISSLQSLTALMWRAVTRARGFPPTQTTKCGMAAGNRSRLSPPLSPDYFGNCIQAIAVSTTVGELLSQELGWAASMLRQATLGHTDVSVRAHLEVWMKAPRPYHLSNFDPFSIVVGSSPRFPMYQNDFGWGIPLAVRSGNANKFDGKISAYQGREGEGSMDMEVCLAPQVMTALESDQEFLAAVTYL</sequence>
<dbReference type="EMBL" id="KI397751">
    <property type="protein sequence ID" value="ERM93425.1"/>
    <property type="molecule type" value="Genomic_DNA"/>
</dbReference>
<evidence type="ECO:0000256" key="1">
    <source>
        <dbReference type="ARBA" id="ARBA00022679"/>
    </source>
</evidence>
<dbReference type="Gene3D" id="3.30.559.10">
    <property type="entry name" value="Chloramphenicol acetyltransferase-like domain"/>
    <property type="match status" value="1"/>
</dbReference>
<evidence type="ECO:0008006" key="4">
    <source>
        <dbReference type="Google" id="ProtNLM"/>
    </source>
</evidence>
<evidence type="ECO:0000313" key="3">
    <source>
        <dbReference type="Proteomes" id="UP000017836"/>
    </source>
</evidence>
<name>U5CKI6_AMBTC</name>
<dbReference type="GO" id="GO:0016740">
    <property type="term" value="F:transferase activity"/>
    <property type="evidence" value="ECO:0007669"/>
    <property type="project" value="UniProtKB-KW"/>
</dbReference>
<gene>
    <name evidence="2" type="ORF">AMTR_s04066p00001330</name>
</gene>
<dbReference type="InterPro" id="IPR023213">
    <property type="entry name" value="CAT-like_dom_sf"/>
</dbReference>
<dbReference type="PANTHER" id="PTHR31896">
    <property type="entry name" value="FAMILY REGULATORY PROTEIN, PUTATIVE (AFU_ORTHOLOGUE AFUA_3G14730)-RELATED"/>
    <property type="match status" value="1"/>
</dbReference>
<dbReference type="HOGENOM" id="CLU_014546_8_1_1"/>
<dbReference type="AlphaFoldDB" id="U5CKI6"/>
<proteinExistence type="predicted"/>
<dbReference type="InterPro" id="IPR051283">
    <property type="entry name" value="Sec_Metabolite_Acyltrans"/>
</dbReference>
<dbReference type="Pfam" id="PF02458">
    <property type="entry name" value="Transferase"/>
    <property type="match status" value="1"/>
</dbReference>